<dbReference type="RefSeq" id="WP_016352456.1">
    <property type="nucleotide sequence ID" value="NC_021291.1"/>
</dbReference>
<dbReference type="InterPro" id="IPR003749">
    <property type="entry name" value="ThiS/MoaD-like"/>
</dbReference>
<dbReference type="InterPro" id="IPR012675">
    <property type="entry name" value="Beta-grasp_dom_sf"/>
</dbReference>
<dbReference type="OrthoDB" id="9156098at2"/>
<name>R4V276_9GAMM</name>
<reference evidence="1 2" key="1">
    <citation type="journal article" date="2013" name="Genome Announc.">
        <title>Draft Genome of Spiribacter salinus M19-40, an Abundant Gammaproteobacterium in Aquatic Hypersaline Environments.</title>
        <authorList>
            <person name="Leon M.J."/>
            <person name="Ghai R."/>
            <person name="Fernandez A.B."/>
            <person name="Sanchez-Porro C."/>
            <person name="Rodriguez-Valera F."/>
            <person name="Ventosa A."/>
        </authorList>
    </citation>
    <scope>NUCLEOTIDE SEQUENCE [LARGE SCALE GENOMIC DNA]</scope>
    <source>
        <strain evidence="1">M19-40</strain>
    </source>
</reference>
<dbReference type="InterPro" id="IPR052045">
    <property type="entry name" value="Sulfur_Carrier/Prot_Modifier"/>
</dbReference>
<dbReference type="InterPro" id="IPR016155">
    <property type="entry name" value="Mopterin_synth/thiamin_S_b"/>
</dbReference>
<sequence length="92" mass="9503">MSTIQVELPAALQPLADGAAVMALDGTSVGDALAALQARHLAVGQRILTRGGALREHVNIFLDEDDVRALAGLETPLAGYRRMTIVPSVAGG</sequence>
<organism evidence="1 2">
    <name type="scientific">Spiribacter salinus M19-40</name>
    <dbReference type="NCBI Taxonomy" id="1260251"/>
    <lineage>
        <taxon>Bacteria</taxon>
        <taxon>Pseudomonadati</taxon>
        <taxon>Pseudomonadota</taxon>
        <taxon>Gammaproteobacteria</taxon>
        <taxon>Chromatiales</taxon>
        <taxon>Ectothiorhodospiraceae</taxon>
        <taxon>Spiribacter</taxon>
    </lineage>
</organism>
<dbReference type="Proteomes" id="UP000017881">
    <property type="component" value="Chromosome"/>
</dbReference>
<dbReference type="PANTHER" id="PTHR38031">
    <property type="entry name" value="SULFUR CARRIER PROTEIN SLR0821-RELATED"/>
    <property type="match status" value="1"/>
</dbReference>
<accession>R4V276</accession>
<dbReference type="PANTHER" id="PTHR38031:SF1">
    <property type="entry name" value="SULFUR CARRIER PROTEIN CYSO"/>
    <property type="match status" value="1"/>
</dbReference>
<dbReference type="HOGENOM" id="CLU_114601_1_0_6"/>
<gene>
    <name evidence="1" type="ORF">SPISAL_00240</name>
</gene>
<protein>
    <submittedName>
        <fullName evidence="1">Putative sulfur carrier protein</fullName>
    </submittedName>
</protein>
<keyword evidence="2" id="KW-1185">Reference proteome</keyword>
<dbReference type="SUPFAM" id="SSF54285">
    <property type="entry name" value="MoaD/ThiS"/>
    <property type="match status" value="1"/>
</dbReference>
<dbReference type="Gene3D" id="3.10.20.30">
    <property type="match status" value="1"/>
</dbReference>
<evidence type="ECO:0000313" key="1">
    <source>
        <dbReference type="EMBL" id="AGM40149.1"/>
    </source>
</evidence>
<dbReference type="eggNOG" id="COG1977">
    <property type="taxonomic scope" value="Bacteria"/>
</dbReference>
<dbReference type="KEGG" id="ssal:SPISAL_00240"/>
<dbReference type="AlphaFoldDB" id="R4V276"/>
<proteinExistence type="predicted"/>
<dbReference type="Pfam" id="PF02597">
    <property type="entry name" value="ThiS"/>
    <property type="match status" value="1"/>
</dbReference>
<dbReference type="EMBL" id="CP005963">
    <property type="protein sequence ID" value="AGM40149.1"/>
    <property type="molecule type" value="Genomic_DNA"/>
</dbReference>
<evidence type="ECO:0000313" key="2">
    <source>
        <dbReference type="Proteomes" id="UP000017881"/>
    </source>
</evidence>